<organism evidence="6 7">
    <name type="scientific">Propioniciclava sinopodophylli</name>
    <dbReference type="NCBI Taxonomy" id="1837344"/>
    <lineage>
        <taxon>Bacteria</taxon>
        <taxon>Bacillati</taxon>
        <taxon>Actinomycetota</taxon>
        <taxon>Actinomycetes</taxon>
        <taxon>Propionibacteriales</taxon>
        <taxon>Propionibacteriaceae</taxon>
        <taxon>Propioniciclava</taxon>
    </lineage>
</organism>
<evidence type="ECO:0000313" key="7">
    <source>
        <dbReference type="Proteomes" id="UP000292373"/>
    </source>
</evidence>
<dbReference type="SUPFAM" id="SSF48498">
    <property type="entry name" value="Tetracyclin repressor-like, C-terminal domain"/>
    <property type="match status" value="1"/>
</dbReference>
<dbReference type="GO" id="GO:0003700">
    <property type="term" value="F:DNA-binding transcription factor activity"/>
    <property type="evidence" value="ECO:0007669"/>
    <property type="project" value="TreeGrafter"/>
</dbReference>
<keyword evidence="3" id="KW-0804">Transcription</keyword>
<dbReference type="InterPro" id="IPR009057">
    <property type="entry name" value="Homeodomain-like_sf"/>
</dbReference>
<evidence type="ECO:0000313" key="6">
    <source>
        <dbReference type="EMBL" id="TBT88525.1"/>
    </source>
</evidence>
<dbReference type="OrthoDB" id="5112469at2"/>
<dbReference type="EMBL" id="SDMQ01000001">
    <property type="protein sequence ID" value="TBT88525.1"/>
    <property type="molecule type" value="Genomic_DNA"/>
</dbReference>
<dbReference type="PROSITE" id="PS01081">
    <property type="entry name" value="HTH_TETR_1"/>
    <property type="match status" value="1"/>
</dbReference>
<dbReference type="AlphaFoldDB" id="A0A4Q9KGT0"/>
<dbReference type="RefSeq" id="WP_131166655.1">
    <property type="nucleotide sequence ID" value="NZ_SDMQ01000001.1"/>
</dbReference>
<proteinExistence type="predicted"/>
<reference evidence="6 7" key="1">
    <citation type="submission" date="2019-01" db="EMBL/GenBank/DDBJ databases">
        <title>Lactibacter flavus gen. nov., sp. nov., a novel bacterium of the family Propionibacteriaceae isolated from raw milk and dairy products.</title>
        <authorList>
            <person name="Huptas C."/>
            <person name="Wenning M."/>
            <person name="Breitenwieser F."/>
            <person name="Doll E."/>
            <person name="Von Neubeck M."/>
            <person name="Busse H.-J."/>
            <person name="Scherer S."/>
        </authorList>
    </citation>
    <scope>NUCLEOTIDE SEQUENCE [LARGE SCALE GENOMIC DNA]</scope>
    <source>
        <strain evidence="6 7">KCTC 33808</strain>
    </source>
</reference>
<dbReference type="PRINTS" id="PR00455">
    <property type="entry name" value="HTHTETR"/>
</dbReference>
<dbReference type="SUPFAM" id="SSF46689">
    <property type="entry name" value="Homeodomain-like"/>
    <property type="match status" value="1"/>
</dbReference>
<dbReference type="Proteomes" id="UP000292373">
    <property type="component" value="Unassembled WGS sequence"/>
</dbReference>
<dbReference type="Pfam" id="PF00440">
    <property type="entry name" value="TetR_N"/>
    <property type="match status" value="1"/>
</dbReference>
<evidence type="ECO:0000256" key="1">
    <source>
        <dbReference type="ARBA" id="ARBA00023015"/>
    </source>
</evidence>
<dbReference type="InterPro" id="IPR023772">
    <property type="entry name" value="DNA-bd_HTH_TetR-type_CS"/>
</dbReference>
<evidence type="ECO:0000259" key="5">
    <source>
        <dbReference type="PROSITE" id="PS50977"/>
    </source>
</evidence>
<accession>A0A4Q9KGT0</accession>
<evidence type="ECO:0000256" key="3">
    <source>
        <dbReference type="ARBA" id="ARBA00023163"/>
    </source>
</evidence>
<dbReference type="Gene3D" id="1.10.357.10">
    <property type="entry name" value="Tetracycline Repressor, domain 2"/>
    <property type="match status" value="1"/>
</dbReference>
<comment type="caution">
    <text evidence="6">The sequence shown here is derived from an EMBL/GenBank/DDBJ whole genome shotgun (WGS) entry which is preliminary data.</text>
</comment>
<dbReference type="PANTHER" id="PTHR30055:SF234">
    <property type="entry name" value="HTH-TYPE TRANSCRIPTIONAL REGULATOR BETI"/>
    <property type="match status" value="1"/>
</dbReference>
<protein>
    <submittedName>
        <fullName evidence="6">TetR/AcrR family transcriptional regulator</fullName>
    </submittedName>
</protein>
<dbReference type="InterPro" id="IPR001647">
    <property type="entry name" value="HTH_TetR"/>
</dbReference>
<dbReference type="PROSITE" id="PS50977">
    <property type="entry name" value="HTH_TETR_2"/>
    <property type="match status" value="1"/>
</dbReference>
<gene>
    <name evidence="6" type="ORF">ET989_00805</name>
</gene>
<dbReference type="PANTHER" id="PTHR30055">
    <property type="entry name" value="HTH-TYPE TRANSCRIPTIONAL REGULATOR RUTR"/>
    <property type="match status" value="1"/>
</dbReference>
<keyword evidence="2 4" id="KW-0238">DNA-binding</keyword>
<sequence>MSSAPRTARGRATRDRILDSALKVFGEVGYHDASIVRITEGAGVAMGTFYLYFEGKLQVFNELVEDLNRRMRHRMTQAIAAAPNRLEAERAGFRAFFAFTTEVPQLYRIIRQAEFVSPEAMHLHYGRIVDGYRKALAAASDAGEIAPVDPEVTAWALMGIGEIIGMRWILWQEGSDGAPPIPDDVFEHTLDFITRALRPDKE</sequence>
<dbReference type="InterPro" id="IPR036271">
    <property type="entry name" value="Tet_transcr_reg_TetR-rel_C_sf"/>
</dbReference>
<keyword evidence="7" id="KW-1185">Reference proteome</keyword>
<evidence type="ECO:0000256" key="2">
    <source>
        <dbReference type="ARBA" id="ARBA00023125"/>
    </source>
</evidence>
<name>A0A4Q9KGT0_9ACTN</name>
<dbReference type="GO" id="GO:0000976">
    <property type="term" value="F:transcription cis-regulatory region binding"/>
    <property type="evidence" value="ECO:0007669"/>
    <property type="project" value="TreeGrafter"/>
</dbReference>
<evidence type="ECO:0000256" key="4">
    <source>
        <dbReference type="PROSITE-ProRule" id="PRU00335"/>
    </source>
</evidence>
<keyword evidence="1" id="KW-0805">Transcription regulation</keyword>
<feature type="DNA-binding region" description="H-T-H motif" evidence="4">
    <location>
        <begin position="34"/>
        <end position="53"/>
    </location>
</feature>
<feature type="domain" description="HTH tetR-type" evidence="5">
    <location>
        <begin position="11"/>
        <end position="71"/>
    </location>
</feature>
<dbReference type="InterPro" id="IPR050109">
    <property type="entry name" value="HTH-type_TetR-like_transc_reg"/>
</dbReference>